<dbReference type="Gene3D" id="2.70.150.10">
    <property type="entry name" value="Calcium-transporting ATPase, cytoplasmic transduction domain A"/>
    <property type="match status" value="1"/>
</dbReference>
<keyword evidence="8" id="KW-1278">Translocase</keyword>
<keyword evidence="11" id="KW-0175">Coiled coil</keyword>
<dbReference type="GO" id="GO:0140358">
    <property type="term" value="F:P-type transmembrane transporter activity"/>
    <property type="evidence" value="ECO:0007669"/>
    <property type="project" value="InterPro"/>
</dbReference>
<dbReference type="SUPFAM" id="SSF81660">
    <property type="entry name" value="Metal cation-transporting ATPase, ATP-binding domain N"/>
    <property type="match status" value="1"/>
</dbReference>
<evidence type="ECO:0000256" key="2">
    <source>
        <dbReference type="ARBA" id="ARBA00006000"/>
    </source>
</evidence>
<evidence type="ECO:0000256" key="7">
    <source>
        <dbReference type="ARBA" id="ARBA00022842"/>
    </source>
</evidence>
<evidence type="ECO:0000256" key="9">
    <source>
        <dbReference type="ARBA" id="ARBA00022989"/>
    </source>
</evidence>
<dbReference type="PANTHER" id="PTHR45630:SF6">
    <property type="entry name" value="CATION-TRANSPORTING P-TYPE ATPASE N-TERMINAL DOMAIN-CONTAINING PROTEIN"/>
    <property type="match status" value="1"/>
</dbReference>
<keyword evidence="6" id="KW-0067">ATP-binding</keyword>
<dbReference type="GO" id="GO:0016887">
    <property type="term" value="F:ATP hydrolysis activity"/>
    <property type="evidence" value="ECO:0007669"/>
    <property type="project" value="InterPro"/>
</dbReference>
<comment type="subcellular location">
    <subcellularLocation>
        <location evidence="1">Membrane</location>
        <topology evidence="1">Multi-pass membrane protein</topology>
    </subcellularLocation>
</comment>
<dbReference type="Pfam" id="PF00122">
    <property type="entry name" value="E1-E2_ATPase"/>
    <property type="match status" value="1"/>
</dbReference>
<dbReference type="SUPFAM" id="SSF81653">
    <property type="entry name" value="Calcium ATPase, transduction domain A"/>
    <property type="match status" value="1"/>
</dbReference>
<keyword evidence="10 12" id="KW-0472">Membrane</keyword>
<dbReference type="InterPro" id="IPR008250">
    <property type="entry name" value="ATPase_P-typ_transduc_dom_A_sf"/>
</dbReference>
<dbReference type="InterPro" id="IPR023299">
    <property type="entry name" value="ATPase_P-typ_cyto_dom_N"/>
</dbReference>
<dbReference type="Gene3D" id="3.40.50.1000">
    <property type="entry name" value="HAD superfamily/HAD-like"/>
    <property type="match status" value="1"/>
</dbReference>
<keyword evidence="7" id="KW-0460">Magnesium</keyword>
<dbReference type="SFLD" id="SFLDF00027">
    <property type="entry name" value="p-type_atpase"/>
    <property type="match status" value="1"/>
</dbReference>
<dbReference type="Proteomes" id="UP000604046">
    <property type="component" value="Unassembled WGS sequence"/>
</dbReference>
<dbReference type="InterPro" id="IPR006544">
    <property type="entry name" value="P-type_TPase_V"/>
</dbReference>
<keyword evidence="5" id="KW-0547">Nucleotide-binding</keyword>
<dbReference type="NCBIfam" id="TIGR01494">
    <property type="entry name" value="ATPase_P-type"/>
    <property type="match status" value="1"/>
</dbReference>
<evidence type="ECO:0000259" key="13">
    <source>
        <dbReference type="Pfam" id="PF00122"/>
    </source>
</evidence>
<dbReference type="GO" id="GO:0005524">
    <property type="term" value="F:ATP binding"/>
    <property type="evidence" value="ECO:0007669"/>
    <property type="project" value="UniProtKB-KW"/>
</dbReference>
<dbReference type="OrthoDB" id="425043at2759"/>
<name>A0A812KFT1_9DINO</name>
<dbReference type="SFLD" id="SFLDS00003">
    <property type="entry name" value="Haloacid_Dehalogenase"/>
    <property type="match status" value="1"/>
</dbReference>
<keyword evidence="15" id="KW-1185">Reference proteome</keyword>
<comment type="caution">
    <text evidence="14">The sequence shown here is derived from an EMBL/GenBank/DDBJ whole genome shotgun (WGS) entry which is preliminary data.</text>
</comment>
<reference evidence="14" key="1">
    <citation type="submission" date="2021-02" db="EMBL/GenBank/DDBJ databases">
        <authorList>
            <person name="Dougan E. K."/>
            <person name="Rhodes N."/>
            <person name="Thang M."/>
            <person name="Chan C."/>
        </authorList>
    </citation>
    <scope>NUCLEOTIDE SEQUENCE</scope>
</reference>
<evidence type="ECO:0000256" key="1">
    <source>
        <dbReference type="ARBA" id="ARBA00004141"/>
    </source>
</evidence>
<evidence type="ECO:0000256" key="6">
    <source>
        <dbReference type="ARBA" id="ARBA00022840"/>
    </source>
</evidence>
<organism evidence="14 15">
    <name type="scientific">Symbiodinium natans</name>
    <dbReference type="NCBI Taxonomy" id="878477"/>
    <lineage>
        <taxon>Eukaryota</taxon>
        <taxon>Sar</taxon>
        <taxon>Alveolata</taxon>
        <taxon>Dinophyceae</taxon>
        <taxon>Suessiales</taxon>
        <taxon>Symbiodiniaceae</taxon>
        <taxon>Symbiodinium</taxon>
    </lineage>
</organism>
<evidence type="ECO:0000256" key="8">
    <source>
        <dbReference type="ARBA" id="ARBA00022967"/>
    </source>
</evidence>
<dbReference type="Pfam" id="PF13246">
    <property type="entry name" value="Cation_ATPase"/>
    <property type="match status" value="1"/>
</dbReference>
<evidence type="ECO:0000313" key="14">
    <source>
        <dbReference type="EMBL" id="CAE7226706.1"/>
    </source>
</evidence>
<dbReference type="AlphaFoldDB" id="A0A812KFT1"/>
<keyword evidence="9 12" id="KW-1133">Transmembrane helix</keyword>
<dbReference type="SUPFAM" id="SSF81665">
    <property type="entry name" value="Calcium ATPase, transmembrane domain M"/>
    <property type="match status" value="1"/>
</dbReference>
<dbReference type="InterPro" id="IPR036412">
    <property type="entry name" value="HAD-like_sf"/>
</dbReference>
<dbReference type="InterPro" id="IPR059000">
    <property type="entry name" value="ATPase_P-type_domA"/>
</dbReference>
<dbReference type="PANTHER" id="PTHR45630">
    <property type="entry name" value="CATION-TRANSPORTING ATPASE-RELATED"/>
    <property type="match status" value="1"/>
</dbReference>
<evidence type="ECO:0000313" key="15">
    <source>
        <dbReference type="Proteomes" id="UP000604046"/>
    </source>
</evidence>
<evidence type="ECO:0000256" key="10">
    <source>
        <dbReference type="ARBA" id="ARBA00023136"/>
    </source>
</evidence>
<comment type="similarity">
    <text evidence="2">Belongs to the cation transport ATPase (P-type) (TC 3.A.3) family. Type V subfamily.</text>
</comment>
<dbReference type="EMBL" id="CAJNDS010000668">
    <property type="protein sequence ID" value="CAE7226706.1"/>
    <property type="molecule type" value="Genomic_DNA"/>
</dbReference>
<dbReference type="InterPro" id="IPR044492">
    <property type="entry name" value="P_typ_ATPase_HD_dom"/>
</dbReference>
<protein>
    <submittedName>
        <fullName evidence="14">Cta4 protein</fullName>
    </submittedName>
</protein>
<dbReference type="GO" id="GO:0046872">
    <property type="term" value="F:metal ion binding"/>
    <property type="evidence" value="ECO:0007669"/>
    <property type="project" value="UniProtKB-KW"/>
</dbReference>
<dbReference type="SFLD" id="SFLDG00002">
    <property type="entry name" value="C1.7:_P-type_atpase_like"/>
    <property type="match status" value="1"/>
</dbReference>
<evidence type="ECO:0000256" key="3">
    <source>
        <dbReference type="ARBA" id="ARBA00022692"/>
    </source>
</evidence>
<dbReference type="Gene3D" id="3.40.1110.10">
    <property type="entry name" value="Calcium-transporting ATPase, cytoplasmic domain N"/>
    <property type="match status" value="1"/>
</dbReference>
<dbReference type="GO" id="GO:0016020">
    <property type="term" value="C:membrane"/>
    <property type="evidence" value="ECO:0007669"/>
    <property type="project" value="UniProtKB-SubCell"/>
</dbReference>
<evidence type="ECO:0000256" key="11">
    <source>
        <dbReference type="SAM" id="Coils"/>
    </source>
</evidence>
<feature type="coiled-coil region" evidence="11">
    <location>
        <begin position="927"/>
        <end position="954"/>
    </location>
</feature>
<evidence type="ECO:0000256" key="5">
    <source>
        <dbReference type="ARBA" id="ARBA00022741"/>
    </source>
</evidence>
<sequence length="1181" mass="129590">MLDLGLRCCCWAPAPFLAQASAVPSVSQPWGLNGRLRKPLSCLQQRATALHNADARKEVVQVVALQHALFRRSARRVVLVTLYGYSFFLARCRAWGWMLVVGAVSAHLLLAGFWMTSALVRSRLDFRRTQKASSGSWVLVCAAPGKAVLRKVSSVCSSLRFRYHGQQYELQGVGADLSGTAVPQPTEPLPTLLERRSHGGLGAIAVEERQEQFGSNDYRIAVPPVRSLVLSRLLRPIFLFELASVFVWGLDGYWQFTVLSLGTLMCFEVGAAMARHKSLAQLRAAASPSKQVLVLRSGVWISKPSVDLVPGDIIQVHPDKDVPCDALLLDGSATVSEAALSGESGPVAKFAVPPEARSLHTWDAHHFLYAGTKVLAVQGSKEVASCICAVVKTGFHCKQGMLMRRAMASQESIRDKDTLKVVLLLLGFATFAALQIVTRGKGEHVWLKISIILSFVIQPTLPLLMTYAVQRTLEVLRTKDIICAEPLRVLEAASMSTCLFDKTGTLTTDKLETAGIMLPHLFTEAERSYLDCLAPLQDLQLTTPAHQILWHCQNVMLESGKLLGDPLETAVLEDLGVSQCPPPARRFDFDPKLRRMTVMMETGSTVRVLCKGAPEALSQLMVDVPSNYDEAASFFGACGLRVLALAWKEVEGEQWSSMTREEAEEKLHFAGFVAFQNRCKAEASEAVRMLRRAGVRCAVVTGDALATACHAAHEAGLLVPQNAATEDGQFHRTLLEPGLIMELRDGSWQERTLSAQSGSTPPSRGLPLSAAQNLVKSGRILAATEAELEKAGQEAWTSMRYATILARMSPPGKARLVDVLKGAGTKLKQLQQGRVVMIGDGGNDVGALAAADAGVAIWPAMQPLDVDYFDDGAMRARWQRLQQERAQALQRKISRQIDEQRSWYVQEAERRRLAGQPMGWQELVRLLRQGQRRLAEATRKAKEEQEANQADQASAVAPFTSRTLLAVPEILRQGQCTSCSMVMQMQQLVLSTIIAMWRYAALSVEGARQSEVQMIFSNFAFSIAFFGFINAKAPHQPARVRPATTIFEPATLLSTLGQAFVHIWVLCRAVSWAKESMGPAAMADLLQFQQWAQAQPFDFWDSLSPGALFSRPFRPNLLNSVVFYVELVQGIIGSACELQGQTMDTGAAPESSWSLCACVDGCESKLVFFVIVSQPSYIQEK</sequence>
<dbReference type="InterPro" id="IPR023214">
    <property type="entry name" value="HAD_sf"/>
</dbReference>
<keyword evidence="3 12" id="KW-0812">Transmembrane</keyword>
<dbReference type="GO" id="GO:0019829">
    <property type="term" value="F:ATPase-coupled monoatomic cation transmembrane transporter activity"/>
    <property type="evidence" value="ECO:0007669"/>
    <property type="project" value="TreeGrafter"/>
</dbReference>
<feature type="transmembrane region" description="Helical" evidence="12">
    <location>
        <begin position="94"/>
        <end position="120"/>
    </location>
</feature>
<dbReference type="InterPro" id="IPR001757">
    <property type="entry name" value="P_typ_ATPase"/>
</dbReference>
<keyword evidence="4" id="KW-0479">Metal-binding</keyword>
<accession>A0A812KFT1</accession>
<gene>
    <name evidence="14" type="primary">cta4</name>
    <name evidence="14" type="ORF">SNAT2548_LOCUS8857</name>
</gene>
<dbReference type="PRINTS" id="PR00119">
    <property type="entry name" value="CATATPASE"/>
</dbReference>
<dbReference type="SUPFAM" id="SSF56784">
    <property type="entry name" value="HAD-like"/>
    <property type="match status" value="1"/>
</dbReference>
<feature type="domain" description="P-type ATPase A" evidence="13">
    <location>
        <begin position="290"/>
        <end position="402"/>
    </location>
</feature>
<dbReference type="InterPro" id="IPR023298">
    <property type="entry name" value="ATPase_P-typ_TM_dom_sf"/>
</dbReference>
<proteinExistence type="inferred from homology"/>
<evidence type="ECO:0000256" key="12">
    <source>
        <dbReference type="SAM" id="Phobius"/>
    </source>
</evidence>
<evidence type="ECO:0000256" key="4">
    <source>
        <dbReference type="ARBA" id="ARBA00022723"/>
    </source>
</evidence>